<evidence type="ECO:0000313" key="2">
    <source>
        <dbReference type="EMBL" id="APA94202.1"/>
    </source>
</evidence>
<dbReference type="KEGG" id="nsr:NS506_00115"/>
<dbReference type="RefSeq" id="WP_033087789.1">
    <property type="nucleotide sequence ID" value="NZ_AP028458.1"/>
</dbReference>
<dbReference type="EMBL" id="BBYQ01000047">
    <property type="protein sequence ID" value="GAP29025.1"/>
    <property type="molecule type" value="Genomic_DNA"/>
</dbReference>
<reference evidence="3 4" key="2">
    <citation type="journal article" date="2016" name="Genome Announc.">
        <title>Draft Genome Sequence of Erythromycin- and Oxytetracycline-Sensitive Nocardia seriolae Strain U-1 (NBRC 110359).</title>
        <authorList>
            <person name="Imajoh M."/>
            <person name="Sukeda M."/>
            <person name="Shimizu M."/>
            <person name="Yamane J."/>
            <person name="Ohnishi K."/>
            <person name="Oshima S."/>
        </authorList>
    </citation>
    <scope>NUCLEOTIDE SEQUENCE [LARGE SCALE GENOMIC DNA]</scope>
    <source>
        <strain evidence="3 4">U-1</strain>
    </source>
</reference>
<dbReference type="AlphaFoldDB" id="A0A0B8N5A9"/>
<dbReference type="Proteomes" id="UP000037179">
    <property type="component" value="Unassembled WGS sequence"/>
</dbReference>
<proteinExistence type="predicted"/>
<protein>
    <submittedName>
        <fullName evidence="3">Uncharacterized protein</fullName>
    </submittedName>
</protein>
<evidence type="ECO:0000256" key="1">
    <source>
        <dbReference type="SAM" id="MobiDB-lite"/>
    </source>
</evidence>
<reference evidence="2 5" key="3">
    <citation type="submission" date="2016-10" db="EMBL/GenBank/DDBJ databases">
        <title>Genome sequence of Nocardia seriolae strain EM150506, isolated from Anguila japonica.</title>
        <authorList>
            <person name="Han H.-J."/>
        </authorList>
    </citation>
    <scope>NUCLEOTIDE SEQUENCE [LARGE SCALE GENOMIC DNA]</scope>
    <source>
        <strain evidence="2 5">EM150506</strain>
    </source>
</reference>
<feature type="region of interest" description="Disordered" evidence="1">
    <location>
        <begin position="42"/>
        <end position="62"/>
    </location>
</feature>
<gene>
    <name evidence="2" type="ORF">NS506_00115</name>
    <name evidence="3" type="ORF">NSK11_contig00047-0058</name>
</gene>
<sequence>MTTVETTAGTWTPNTTLASVTSELGLSNKGFARLMREVSRQDGGAAVSPDGSSLARYKSGEHQPSTRTLQVMVKVLEQITGHQFSTDELGYPDRDLTLPAIVHRPHTLSSMFFPSRLTFAGVCIWCQRRGCTAVECIEEHRASRWLVCPICDGTAIGCECTFGMILTEPAASTKPDLKVVR</sequence>
<reference evidence="4" key="1">
    <citation type="submission" date="2015-07" db="EMBL/GenBank/DDBJ databases">
        <title>Nocardia seriolae U-1 whole genome shotgun sequence.</title>
        <authorList>
            <person name="Imajoh M."/>
            <person name="Fukumoto Y."/>
            <person name="Sukeda M."/>
            <person name="Yamane J."/>
            <person name="Yamasaki K."/>
            <person name="Shimizu M."/>
            <person name="Ohnishi K."/>
            <person name="Oshima S."/>
        </authorList>
    </citation>
    <scope>NUCLEOTIDE SEQUENCE [LARGE SCALE GENOMIC DNA]</scope>
    <source>
        <strain evidence="4">U-1</strain>
    </source>
</reference>
<accession>A0A0B8N5A9</accession>
<evidence type="ECO:0000313" key="4">
    <source>
        <dbReference type="Proteomes" id="UP000037179"/>
    </source>
</evidence>
<evidence type="ECO:0000313" key="3">
    <source>
        <dbReference type="EMBL" id="GAP29025.1"/>
    </source>
</evidence>
<dbReference type="OrthoDB" id="4571272at2"/>
<name>A0A0B8N5A9_9NOCA</name>
<keyword evidence="4" id="KW-1185">Reference proteome</keyword>
<organism evidence="3 4">
    <name type="scientific">Nocardia seriolae</name>
    <dbReference type="NCBI Taxonomy" id="37332"/>
    <lineage>
        <taxon>Bacteria</taxon>
        <taxon>Bacillati</taxon>
        <taxon>Actinomycetota</taxon>
        <taxon>Actinomycetes</taxon>
        <taxon>Mycobacteriales</taxon>
        <taxon>Nocardiaceae</taxon>
        <taxon>Nocardia</taxon>
    </lineage>
</organism>
<dbReference type="EMBL" id="CP017839">
    <property type="protein sequence ID" value="APA94202.1"/>
    <property type="molecule type" value="Genomic_DNA"/>
</dbReference>
<dbReference type="Proteomes" id="UP000180166">
    <property type="component" value="Chromosome"/>
</dbReference>
<dbReference type="GeneID" id="93371994"/>
<evidence type="ECO:0000313" key="5">
    <source>
        <dbReference type="Proteomes" id="UP000180166"/>
    </source>
</evidence>